<gene>
    <name evidence="2" type="ORF">R1sor_003785</name>
</gene>
<protein>
    <submittedName>
        <fullName evidence="2">Uncharacterized protein</fullName>
    </submittedName>
</protein>
<reference evidence="2 3" key="1">
    <citation type="submission" date="2024-09" db="EMBL/GenBank/DDBJ databases">
        <title>Chromosome-scale assembly of Riccia sorocarpa.</title>
        <authorList>
            <person name="Paukszto L."/>
        </authorList>
    </citation>
    <scope>NUCLEOTIDE SEQUENCE [LARGE SCALE GENOMIC DNA]</scope>
    <source>
        <strain evidence="2">LP-2024</strain>
        <tissue evidence="2">Aerial parts of the thallus</tissue>
    </source>
</reference>
<evidence type="ECO:0000313" key="3">
    <source>
        <dbReference type="Proteomes" id="UP001633002"/>
    </source>
</evidence>
<name>A0ABD3H3D7_9MARC</name>
<evidence type="ECO:0000256" key="1">
    <source>
        <dbReference type="SAM" id="MobiDB-lite"/>
    </source>
</evidence>
<evidence type="ECO:0000313" key="2">
    <source>
        <dbReference type="EMBL" id="KAL3685763.1"/>
    </source>
</evidence>
<accession>A0ABD3H3D7</accession>
<comment type="caution">
    <text evidence="2">The sequence shown here is derived from an EMBL/GenBank/DDBJ whole genome shotgun (WGS) entry which is preliminary data.</text>
</comment>
<proteinExistence type="predicted"/>
<dbReference type="Proteomes" id="UP001633002">
    <property type="component" value="Unassembled WGS sequence"/>
</dbReference>
<sequence length="214" mass="24397">MFPPQSAIPQPTPPLPESGNTSALSADATPARPCRRGVRGSRQPRGSMQPETADPDANLDAQDSVSNPAALGPRFALKQRLTLLCVVLQLVVTQMHEQLRDLTGRRKCMTRSYDITFIASNWLMLFTALTTSLQNREVAWWAMTRCTTWFDVFCLEVYGEARFKRTFRMDRMNFRKLLSVCGTAMEKQNTRYRRPIPQHDRLAVILYRLGTNET</sequence>
<dbReference type="EMBL" id="JBJQOH010000006">
    <property type="protein sequence ID" value="KAL3685763.1"/>
    <property type="molecule type" value="Genomic_DNA"/>
</dbReference>
<keyword evidence="3" id="KW-1185">Reference proteome</keyword>
<feature type="region of interest" description="Disordered" evidence="1">
    <location>
        <begin position="1"/>
        <end position="65"/>
    </location>
</feature>
<dbReference type="AlphaFoldDB" id="A0ABD3H3D7"/>
<organism evidence="2 3">
    <name type="scientific">Riccia sorocarpa</name>
    <dbReference type="NCBI Taxonomy" id="122646"/>
    <lineage>
        <taxon>Eukaryota</taxon>
        <taxon>Viridiplantae</taxon>
        <taxon>Streptophyta</taxon>
        <taxon>Embryophyta</taxon>
        <taxon>Marchantiophyta</taxon>
        <taxon>Marchantiopsida</taxon>
        <taxon>Marchantiidae</taxon>
        <taxon>Marchantiales</taxon>
        <taxon>Ricciaceae</taxon>
        <taxon>Riccia</taxon>
    </lineage>
</organism>